<dbReference type="RefSeq" id="WP_343911824.1">
    <property type="nucleotide sequence ID" value="NZ_BAAAGE010000001.1"/>
</dbReference>
<name>A0ABN1INS3_9FLAO</name>
<keyword evidence="1" id="KW-1133">Transmembrane helix</keyword>
<dbReference type="EMBL" id="BAAAGE010000001">
    <property type="protein sequence ID" value="GAA0718281.1"/>
    <property type="molecule type" value="Genomic_DNA"/>
</dbReference>
<proteinExistence type="predicted"/>
<reference evidence="3" key="1">
    <citation type="journal article" date="2019" name="Int. J. Syst. Evol. Microbiol.">
        <title>The Global Catalogue of Microorganisms (GCM) 10K type strain sequencing project: providing services to taxonomists for standard genome sequencing and annotation.</title>
        <authorList>
            <consortium name="The Broad Institute Genomics Platform"/>
            <consortium name="The Broad Institute Genome Sequencing Center for Infectious Disease"/>
            <person name="Wu L."/>
            <person name="Ma J."/>
        </authorList>
    </citation>
    <scope>NUCLEOTIDE SEQUENCE [LARGE SCALE GENOMIC DNA]</scope>
    <source>
        <strain evidence="3">JCM 15974</strain>
    </source>
</reference>
<feature type="transmembrane region" description="Helical" evidence="1">
    <location>
        <begin position="54"/>
        <end position="74"/>
    </location>
</feature>
<feature type="transmembrane region" description="Helical" evidence="1">
    <location>
        <begin position="7"/>
        <end position="26"/>
    </location>
</feature>
<keyword evidence="1" id="KW-0812">Transmembrane</keyword>
<protein>
    <submittedName>
        <fullName evidence="2">Uncharacterized protein</fullName>
    </submittedName>
</protein>
<dbReference type="Proteomes" id="UP001501758">
    <property type="component" value="Unassembled WGS sequence"/>
</dbReference>
<accession>A0ABN1INS3</accession>
<keyword evidence="3" id="KW-1185">Reference proteome</keyword>
<evidence type="ECO:0000313" key="3">
    <source>
        <dbReference type="Proteomes" id="UP001501758"/>
    </source>
</evidence>
<evidence type="ECO:0000313" key="2">
    <source>
        <dbReference type="EMBL" id="GAA0718281.1"/>
    </source>
</evidence>
<organism evidence="2 3">
    <name type="scientific">Aquimarina litoralis</name>
    <dbReference type="NCBI Taxonomy" id="584605"/>
    <lineage>
        <taxon>Bacteria</taxon>
        <taxon>Pseudomonadati</taxon>
        <taxon>Bacteroidota</taxon>
        <taxon>Flavobacteriia</taxon>
        <taxon>Flavobacteriales</taxon>
        <taxon>Flavobacteriaceae</taxon>
        <taxon>Aquimarina</taxon>
    </lineage>
</organism>
<comment type="caution">
    <text evidence="2">The sequence shown here is derived from an EMBL/GenBank/DDBJ whole genome shotgun (WGS) entry which is preliminary data.</text>
</comment>
<sequence>MNKKTIGYIFTFILGSITGFCIWMYIEQAKLPYDVNGTYFSEEGIVYHEQAKEVYGLLSIIGLLITSILVYKLIKK</sequence>
<evidence type="ECO:0000256" key="1">
    <source>
        <dbReference type="SAM" id="Phobius"/>
    </source>
</evidence>
<keyword evidence="1" id="KW-0472">Membrane</keyword>
<gene>
    <name evidence="2" type="ORF">GCM10009430_16200</name>
</gene>